<dbReference type="AlphaFoldDB" id="A0A3B1AM24"/>
<dbReference type="SUPFAM" id="SSF46785">
    <property type="entry name" value="Winged helix' DNA-binding domain"/>
    <property type="match status" value="1"/>
</dbReference>
<keyword evidence="1" id="KW-0812">Transmembrane</keyword>
<sequence length="151" mass="17466">MSFFSATVTIPIWFLIMMNVIVLLLLAKLFWLLYRYKQGDIIKEEHSDMVVWKIKNRKSSRPSKSSTPVDEDKDIEKKEELIKVLKILLKEGDKGVMMQTFADRMGVNTTHAQHAMSKLVETKMVDEVVGVSGTKYYLTQSGKDYCRRKAK</sequence>
<dbReference type="InterPro" id="IPR036390">
    <property type="entry name" value="WH_DNA-bd_sf"/>
</dbReference>
<evidence type="ECO:0000313" key="2">
    <source>
        <dbReference type="EMBL" id="VAW93696.1"/>
    </source>
</evidence>
<reference evidence="2" key="1">
    <citation type="submission" date="2018-06" db="EMBL/GenBank/DDBJ databases">
        <authorList>
            <person name="Zhirakovskaya E."/>
        </authorList>
    </citation>
    <scope>NUCLEOTIDE SEQUENCE</scope>
</reference>
<protein>
    <submittedName>
        <fullName evidence="2">Uncharacterized protein</fullName>
    </submittedName>
</protein>
<keyword evidence="1" id="KW-1133">Transmembrane helix</keyword>
<gene>
    <name evidence="2" type="ORF">MNBD_GAMMA21-3050</name>
</gene>
<keyword evidence="1" id="KW-0472">Membrane</keyword>
<evidence type="ECO:0000256" key="1">
    <source>
        <dbReference type="SAM" id="Phobius"/>
    </source>
</evidence>
<accession>A0A3B1AM24</accession>
<organism evidence="2">
    <name type="scientific">hydrothermal vent metagenome</name>
    <dbReference type="NCBI Taxonomy" id="652676"/>
    <lineage>
        <taxon>unclassified sequences</taxon>
        <taxon>metagenomes</taxon>
        <taxon>ecological metagenomes</taxon>
    </lineage>
</organism>
<feature type="transmembrane region" description="Helical" evidence="1">
    <location>
        <begin position="12"/>
        <end position="34"/>
    </location>
</feature>
<proteinExistence type="predicted"/>
<dbReference type="EMBL" id="UOFR01000021">
    <property type="protein sequence ID" value="VAW93696.1"/>
    <property type="molecule type" value="Genomic_DNA"/>
</dbReference>
<name>A0A3B1AM24_9ZZZZ</name>